<comment type="cofactor">
    <cofactor evidence="1">
        <name>pantetheine 4'-phosphate</name>
        <dbReference type="ChEBI" id="CHEBI:47942"/>
    </cofactor>
</comment>
<dbReference type="PROSITE" id="PS50075">
    <property type="entry name" value="CARRIER"/>
    <property type="match status" value="1"/>
</dbReference>
<dbReference type="PROSITE" id="PS00455">
    <property type="entry name" value="AMP_BINDING"/>
    <property type="match status" value="1"/>
</dbReference>
<dbReference type="Gene3D" id="3.30.300.30">
    <property type="match status" value="2"/>
</dbReference>
<dbReference type="InterPro" id="IPR045851">
    <property type="entry name" value="AMP-bd_C_sf"/>
</dbReference>
<dbReference type="PANTHER" id="PTHR45527:SF10">
    <property type="entry name" value="PYOCHELIN SYNTHASE PCHF"/>
    <property type="match status" value="1"/>
</dbReference>
<dbReference type="SUPFAM" id="SSF47336">
    <property type="entry name" value="ACP-like"/>
    <property type="match status" value="1"/>
</dbReference>
<keyword evidence="8" id="KW-1185">Reference proteome</keyword>
<comment type="caution">
    <text evidence="7">The sequence shown here is derived from an EMBL/GenBank/DDBJ whole genome shotgun (WGS) entry which is preliminary data.</text>
</comment>
<keyword evidence="3" id="KW-0597">Phosphoprotein</keyword>
<dbReference type="GO" id="GO:0005737">
    <property type="term" value="C:cytoplasm"/>
    <property type="evidence" value="ECO:0007669"/>
    <property type="project" value="TreeGrafter"/>
</dbReference>
<feature type="region of interest" description="Disordered" evidence="5">
    <location>
        <begin position="1351"/>
        <end position="1390"/>
    </location>
</feature>
<dbReference type="SUPFAM" id="SSF56801">
    <property type="entry name" value="Acetyl-CoA synthetase-like"/>
    <property type="match status" value="1"/>
</dbReference>
<dbReference type="Pfam" id="PF00501">
    <property type="entry name" value="AMP-binding"/>
    <property type="match status" value="1"/>
</dbReference>
<name>A0A2T3IYK8_9GAMM</name>
<dbReference type="InterPro" id="IPR023213">
    <property type="entry name" value="CAT-like_dom_sf"/>
</dbReference>
<dbReference type="InterPro" id="IPR001242">
    <property type="entry name" value="Condensation_dom"/>
</dbReference>
<keyword evidence="4" id="KW-0436">Ligase</keyword>
<reference evidence="7 8" key="1">
    <citation type="submission" date="2018-03" db="EMBL/GenBank/DDBJ databases">
        <title>Whole genome sequencing of Histamine producing bacteria.</title>
        <authorList>
            <person name="Butler K."/>
        </authorList>
    </citation>
    <scope>NUCLEOTIDE SEQUENCE [LARGE SCALE GENOMIC DNA]</scope>
    <source>
        <strain evidence="7 8">JCM 13586</strain>
    </source>
</reference>
<sequence>MSEISPESSAPDATLRDKLSKLSAESRAALLKKIRQTQPRQDKAELPLAPKARFEPFPLTEVQEAYWVGRREGFDLGEIAAHGYMEVDCQNLDLPHLNRAWNQLVKRHDMLRAVVDEDGRQRVLPEVPEYQMAEEDLCECAAEDRDAALLATRGAMSHQVFDTETWPLFDMRISHLSANRARLHISLDVLILDAWSLDILSSEWEQLYRTPGLEFEPLEASFRDYVNHKHSKHQGQDYQEAQAYWQERVDVLPAAPELPIVAQKTQGKTSLFSRRSFRLDREEWSHFGKQCRSAGVTPSVALLAAYATVLATWSKDPHFTLNLTLFDRHPVHPQVNMLVGDFTSVVLLEVDMTAYQSFKERANKLQTQLWQDIDYSLYSGVDVIRDIARRNDSPAAAAMPMVFTSAISQSDSVAPFSWLGEENYVITQTPQVWLDCQIALDRGMLVVDWDAVEDVFPAGMLDNMFSVYQQFVRRLAADAQAWQEQRVSLTPREHQQLVAKANDTATPVRQALMHQLFERQAQCRADNTAVVHSDRSLTYRELDSMSDQVAHYLIEQGLEANQLVAVVMEKSWQQVVAVLAILKAGAAYVPIDPALPESRCMQLLEQSEAKLALCQQQWREAFDWPNWVSAAVMEDTPYWGKAVTKPNVGCRPTDLAYVIFTSGSTGMPKGVMIDHQGAVNTLLDINERLGVTECDSILSVSSLSFDLSVYDIFGLLAAGGKVIVPDASRRVEAEHWQQLIAENHITLWNTVPTLYDLLITDLQADNTEQVQSLRHVMMSGDWIPVDLPQRSKALLPDTQLLSLGGATEASIWSISYPIVDVAPDWTSIPYGKALKNQTMQVLSSEGVPCPVWVPGEICIGGIGLSLGYWKDKEKTNAAFVTNPFSGERIYRTGDLGRLLPDGNIEFLGRKDFQVKLQGHRIELGEIEAVINQMEEVSSSVVTVYGDSTRNKRLVAYVVPATQAAFEAAEVSDDGVILDAGKRLAFRLARHGIRQCEAFDGEVLLGDYLAEDHSVFYSRRTHRQFAPTEVKLAEFAALIEGLAAIDNNGQLKYRFGSAGGLYPVQAYVYVKPNRIEGIVGGIYYFHPERHSLVPLNRDARIQSSVHDEFNRQAVEQSAFSIFLIAQEQAITPLYGHHAEDFCLIEAGLISQLLETEAETHNLGLCQIGAFDFSRIAELFNLDSSHRYLHMLVGGPIKQHPAASNEEPVASHQTASLPEKVQYTLAQKLPRYMVPGSIMMIDALPLSANGKVDRKSLPEPESDRTEQTLNVAKAAPSSDIEKVIAQAWAESLGLDSVGIDDNFFDIGGNSVQMVQVHNRLKRELLTDMTLVEMFFTLPSIRLLAQKLSGEKAVTTAPTRQGRSVGEKRRLAQGQRRKVALERKKNNQMDLKK</sequence>
<dbReference type="Gene3D" id="2.30.38.10">
    <property type="entry name" value="Luciferase, Domain 3"/>
    <property type="match status" value="1"/>
</dbReference>
<dbReference type="InterPro" id="IPR020845">
    <property type="entry name" value="AMP-binding_CS"/>
</dbReference>
<dbReference type="InterPro" id="IPR020051">
    <property type="entry name" value="SagB-type_dehydrogenase"/>
</dbReference>
<dbReference type="SUPFAM" id="SSF52777">
    <property type="entry name" value="CoA-dependent acyltransferases"/>
    <property type="match status" value="2"/>
</dbReference>
<dbReference type="GO" id="GO:0044550">
    <property type="term" value="P:secondary metabolite biosynthetic process"/>
    <property type="evidence" value="ECO:0007669"/>
    <property type="project" value="TreeGrafter"/>
</dbReference>
<proteinExistence type="predicted"/>
<dbReference type="SMART" id="SM00823">
    <property type="entry name" value="PKS_PP"/>
    <property type="match status" value="1"/>
</dbReference>
<dbReference type="GO" id="GO:0016491">
    <property type="term" value="F:oxidoreductase activity"/>
    <property type="evidence" value="ECO:0007669"/>
    <property type="project" value="InterPro"/>
</dbReference>
<dbReference type="GO" id="GO:0043041">
    <property type="term" value="P:amino acid activation for nonribosomal peptide biosynthetic process"/>
    <property type="evidence" value="ECO:0007669"/>
    <property type="project" value="TreeGrafter"/>
</dbReference>
<dbReference type="PANTHER" id="PTHR45527">
    <property type="entry name" value="NONRIBOSOMAL PEPTIDE SYNTHETASE"/>
    <property type="match status" value="1"/>
</dbReference>
<dbReference type="Gene3D" id="3.30.559.10">
    <property type="entry name" value="Chloramphenicol acetyltransferase-like domain"/>
    <property type="match status" value="1"/>
</dbReference>
<dbReference type="GO" id="GO:0016874">
    <property type="term" value="F:ligase activity"/>
    <property type="evidence" value="ECO:0007669"/>
    <property type="project" value="UniProtKB-KW"/>
</dbReference>
<evidence type="ECO:0000313" key="8">
    <source>
        <dbReference type="Proteomes" id="UP000241222"/>
    </source>
</evidence>
<dbReference type="Gene3D" id="3.30.559.30">
    <property type="entry name" value="Nonribosomal peptide synthetase, condensation domain"/>
    <property type="match status" value="1"/>
</dbReference>
<dbReference type="Proteomes" id="UP000241222">
    <property type="component" value="Unassembled WGS sequence"/>
</dbReference>
<dbReference type="Gene3D" id="1.10.1200.10">
    <property type="entry name" value="ACP-like"/>
    <property type="match status" value="1"/>
</dbReference>
<gene>
    <name evidence="7" type="ORF">C9I99_12910</name>
</gene>
<protein>
    <submittedName>
        <fullName evidence="7">Non-ribosomal peptide synthetase</fullName>
    </submittedName>
</protein>
<dbReference type="InterPro" id="IPR000873">
    <property type="entry name" value="AMP-dep_synth/lig_dom"/>
</dbReference>
<dbReference type="SUPFAM" id="SSF55469">
    <property type="entry name" value="FMN-dependent nitroreductase-like"/>
    <property type="match status" value="1"/>
</dbReference>
<dbReference type="RefSeq" id="WP_107349296.1">
    <property type="nucleotide sequence ID" value="NZ_PYMH01000005.1"/>
</dbReference>
<dbReference type="Pfam" id="PF00668">
    <property type="entry name" value="Condensation"/>
    <property type="match status" value="1"/>
</dbReference>
<evidence type="ECO:0000256" key="4">
    <source>
        <dbReference type="ARBA" id="ARBA00022598"/>
    </source>
</evidence>
<dbReference type="GO" id="GO:0031177">
    <property type="term" value="F:phosphopantetheine binding"/>
    <property type="evidence" value="ECO:0007669"/>
    <property type="project" value="InterPro"/>
</dbReference>
<dbReference type="InterPro" id="IPR029479">
    <property type="entry name" value="Nitroreductase"/>
</dbReference>
<dbReference type="InterPro" id="IPR020806">
    <property type="entry name" value="PKS_PP-bd"/>
</dbReference>
<evidence type="ECO:0000256" key="1">
    <source>
        <dbReference type="ARBA" id="ARBA00001957"/>
    </source>
</evidence>
<feature type="compositionally biased region" description="Basic and acidic residues" evidence="5">
    <location>
        <begin position="1376"/>
        <end position="1390"/>
    </location>
</feature>
<dbReference type="OrthoDB" id="9757559at2"/>
<dbReference type="FunFam" id="3.40.50.12780:FF:000012">
    <property type="entry name" value="Non-ribosomal peptide synthetase"/>
    <property type="match status" value="1"/>
</dbReference>
<evidence type="ECO:0000259" key="6">
    <source>
        <dbReference type="PROSITE" id="PS50075"/>
    </source>
</evidence>
<dbReference type="EMBL" id="PYMH01000005">
    <property type="protein sequence ID" value="PSU33663.1"/>
    <property type="molecule type" value="Genomic_DNA"/>
</dbReference>
<dbReference type="Pfam" id="PF00881">
    <property type="entry name" value="Nitroreductase"/>
    <property type="match status" value="1"/>
</dbReference>
<dbReference type="CDD" id="cd02142">
    <property type="entry name" value="McbC_SagB-like_oxidoreductase"/>
    <property type="match status" value="1"/>
</dbReference>
<dbReference type="InterPro" id="IPR000415">
    <property type="entry name" value="Nitroreductase-like"/>
</dbReference>
<dbReference type="CDD" id="cd19535">
    <property type="entry name" value="Cyc_NRPS"/>
    <property type="match status" value="1"/>
</dbReference>
<evidence type="ECO:0000256" key="5">
    <source>
        <dbReference type="SAM" id="MobiDB-lite"/>
    </source>
</evidence>
<evidence type="ECO:0000256" key="3">
    <source>
        <dbReference type="ARBA" id="ARBA00022553"/>
    </source>
</evidence>
<dbReference type="FunFam" id="3.30.559.30:FF:000006">
    <property type="entry name" value="Yersiniabactin polyketide/non-ribosomal peptide synthetase"/>
    <property type="match status" value="1"/>
</dbReference>
<dbReference type="InterPro" id="IPR036736">
    <property type="entry name" value="ACP-like_sf"/>
</dbReference>
<dbReference type="InterPro" id="IPR057737">
    <property type="entry name" value="Condensation_MtbB-like"/>
</dbReference>
<dbReference type="Pfam" id="PF00550">
    <property type="entry name" value="PP-binding"/>
    <property type="match status" value="1"/>
</dbReference>
<dbReference type="FunFam" id="3.30.559.10:FF:000023">
    <property type="entry name" value="Non-ribosomal peptide synthetase"/>
    <property type="match status" value="1"/>
</dbReference>
<accession>A0A2T3IYK8</accession>
<keyword evidence="2" id="KW-0596">Phosphopantetheine</keyword>
<organism evidence="7 8">
    <name type="scientific">Photobacterium lutimaris</name>
    <dbReference type="NCBI Taxonomy" id="388278"/>
    <lineage>
        <taxon>Bacteria</taxon>
        <taxon>Pseudomonadati</taxon>
        <taxon>Pseudomonadota</taxon>
        <taxon>Gammaproteobacteria</taxon>
        <taxon>Vibrionales</taxon>
        <taxon>Vibrionaceae</taxon>
        <taxon>Photobacterium</taxon>
    </lineage>
</organism>
<dbReference type="InterPro" id="IPR010071">
    <property type="entry name" value="AA_adenyl_dom"/>
</dbReference>
<dbReference type="Gene3D" id="3.40.50.980">
    <property type="match status" value="2"/>
</dbReference>
<evidence type="ECO:0000313" key="7">
    <source>
        <dbReference type="EMBL" id="PSU33663.1"/>
    </source>
</evidence>
<dbReference type="Gene3D" id="3.40.109.10">
    <property type="entry name" value="NADH Oxidase"/>
    <property type="match status" value="1"/>
</dbReference>
<evidence type="ECO:0000256" key="2">
    <source>
        <dbReference type="ARBA" id="ARBA00022450"/>
    </source>
</evidence>
<dbReference type="NCBIfam" id="TIGR03605">
    <property type="entry name" value="antibiot_sagB"/>
    <property type="match status" value="1"/>
</dbReference>
<dbReference type="InterPro" id="IPR009081">
    <property type="entry name" value="PP-bd_ACP"/>
</dbReference>
<feature type="domain" description="Carrier" evidence="6">
    <location>
        <begin position="1273"/>
        <end position="1349"/>
    </location>
</feature>
<dbReference type="FunFam" id="3.40.50.980:FF:000001">
    <property type="entry name" value="Non-ribosomal peptide synthetase"/>
    <property type="match status" value="1"/>
</dbReference>
<dbReference type="NCBIfam" id="TIGR01733">
    <property type="entry name" value="AA-adenyl-dom"/>
    <property type="match status" value="1"/>
</dbReference>